<keyword evidence="2" id="KW-1185">Reference proteome</keyword>
<organism evidence="1 2">
    <name type="scientific">Hominiventricola filiformis</name>
    <dbReference type="NCBI Taxonomy" id="2885352"/>
    <lineage>
        <taxon>Bacteria</taxon>
        <taxon>Bacillati</taxon>
        <taxon>Bacillota</taxon>
        <taxon>Clostridia</taxon>
        <taxon>Lachnospirales</taxon>
        <taxon>Lachnospiraceae</taxon>
        <taxon>Hominiventricola</taxon>
    </lineage>
</organism>
<accession>A0AAE3DD54</accession>
<dbReference type="AlphaFoldDB" id="A0AAE3DD54"/>
<dbReference type="Proteomes" id="UP001198220">
    <property type="component" value="Unassembled WGS sequence"/>
</dbReference>
<gene>
    <name evidence="1" type="ORF">LKD36_12540</name>
</gene>
<dbReference type="EMBL" id="JAJEPS010000013">
    <property type="protein sequence ID" value="MCC2126994.1"/>
    <property type="molecule type" value="Genomic_DNA"/>
</dbReference>
<protein>
    <submittedName>
        <fullName evidence="1">Uncharacterized protein</fullName>
    </submittedName>
</protein>
<evidence type="ECO:0000313" key="1">
    <source>
        <dbReference type="EMBL" id="MCC2126994.1"/>
    </source>
</evidence>
<dbReference type="RefSeq" id="WP_118770869.1">
    <property type="nucleotide sequence ID" value="NZ_JAJEPS010000013.1"/>
</dbReference>
<name>A0AAE3DD54_9FIRM</name>
<comment type="caution">
    <text evidence="1">The sequence shown here is derived from an EMBL/GenBank/DDBJ whole genome shotgun (WGS) entry which is preliminary data.</text>
</comment>
<sequence length="143" mass="17010">MMTVEELKKEGAIYFEKVTDGMQQYENQIIRMNAFQAVDKFMEMWEMLGCKNMYVDFYYFTLPEQARQQIDTVLTYQELEYIHQMEHEEGQVLFPVNEILLSICAKLNATEMLFCTIYMTGDYPSTWWGNYGGEYVVFTEKEA</sequence>
<evidence type="ECO:0000313" key="2">
    <source>
        <dbReference type="Proteomes" id="UP001198220"/>
    </source>
</evidence>
<reference evidence="1 2" key="1">
    <citation type="submission" date="2021-10" db="EMBL/GenBank/DDBJ databases">
        <title>Anaerobic single-cell dispensing facilitates the cultivation of human gut bacteria.</title>
        <authorList>
            <person name="Afrizal A."/>
        </authorList>
    </citation>
    <scope>NUCLEOTIDE SEQUENCE [LARGE SCALE GENOMIC DNA]</scope>
    <source>
        <strain evidence="1 2">CLA-AA-H276</strain>
    </source>
</reference>
<proteinExistence type="predicted"/>